<feature type="transmembrane region" description="Helical" evidence="2">
    <location>
        <begin position="359"/>
        <end position="380"/>
    </location>
</feature>
<evidence type="ECO:0000313" key="4">
    <source>
        <dbReference type="Proteomes" id="UP000582837"/>
    </source>
</evidence>
<feature type="transmembrane region" description="Helical" evidence="2">
    <location>
        <begin position="12"/>
        <end position="32"/>
    </location>
</feature>
<feature type="region of interest" description="Disordered" evidence="1">
    <location>
        <begin position="1054"/>
        <end position="1073"/>
    </location>
</feature>
<reference evidence="3 4" key="1">
    <citation type="submission" date="2020-08" db="EMBL/GenBank/DDBJ databases">
        <title>Genomic Encyclopedia of Type Strains, Phase IV (KMG-IV): sequencing the most valuable type-strain genomes for metagenomic binning, comparative biology and taxonomic classification.</title>
        <authorList>
            <person name="Goeker M."/>
        </authorList>
    </citation>
    <scope>NUCLEOTIDE SEQUENCE [LARGE SCALE GENOMIC DNA]</scope>
    <source>
        <strain evidence="3 4">DSM 29007</strain>
    </source>
</reference>
<feature type="transmembrane region" description="Helical" evidence="2">
    <location>
        <begin position="386"/>
        <end position="409"/>
    </location>
</feature>
<sequence length="1073" mass="113236">MFISDFSIRQPIVTIVIMLSLVVFGIVALMGLQTDEFPEINPPIISVAVPYPGASPQGVEREVVDPIEDAVASISGVDEITSSSTDSYAQITVSFLFGKDVQVASQEVRDAISTIRGELPLEMEDPIISRFDPNLQPIVSLTLSSTTLSVAQLTQLADPGINGQLSGINGVASVEVVGGVQPEMTVLLRPDALQASGVSATEVVQALQAQNLAAPVGRVSGESEERSIRLVGRLEDAKAFEQLVVTERGGTVIRLGDVATVAEGSEEQRSRAQYNGREAVGIDVVKSTGFSTTEVAGGVLKEVERIRKTLPRGTELNVVRNSGVRVEQSVSNVEHTLVEGLVLTILVVFLFLNSWRSTVITGLALPVSMLAAFIPIYLFGFTLNSMSLMGLSLAIGLIIDDAIVVRENIVRHVEMGKDHMQASEEGTSEIGLAVTATTFAIVVVFVPIGMMPGLAGQFFKPFALTIAAAVLVSLFVSFSLDPMLSAYWPDPHKPFEQQGWLTRTVSRFNHWFDRQADRYKGVIAWALDHRWMMVFLAGGTFVAALALQVMFGGSGFAPPQDRSELQLAVETPPGSSLDYTSRKAEAAARLARTHKEVAYTYTTVGGASGAVDEGQVYVKLVPKADRDIGQAEFSGVLRREVGQIGGATFSTLGSGFGGGQKPLQVQLRGPDAAVLTRLAEQVADRVKKVPGTADVSLSTRGQRPELVVTIDRALAGTLGLTVGQIAQAMRPAFAGVDAGDWVDAAGETRDVTVRLAPEVRTSAVDLRNLPLVIAPAGAGAGAGANAGGGGGVPGGATGASAGPTLIPLSQVATVEDGLGPAIISHVDRERVVTVESNLAGADLGTVTQAVNQAVSGIAFPAGYEVVQGGEAEDQAEVFGAMFTALGTAVLLMYLVLVLQFRSFLDPIAILLSLPLSLIGVVLALLITGDTLNMMSMIGIILLMGIVAKNAILLIDFAKWNHEQGTPLRESLIEAGRVRLRPILMTTFALVAAMIPVAIGAGEGADFRAPLGRAVIGGVIASTVLTLLVIPTFYEILYEWREKLMGFMSRRFGGHKPPHTPGPHPHPAPSPAGD</sequence>
<dbReference type="Proteomes" id="UP000582837">
    <property type="component" value="Unassembled WGS sequence"/>
</dbReference>
<dbReference type="PANTHER" id="PTHR32063">
    <property type="match status" value="1"/>
</dbReference>
<dbReference type="Pfam" id="PF00873">
    <property type="entry name" value="ACR_tran"/>
    <property type="match status" value="1"/>
</dbReference>
<feature type="transmembrane region" description="Helical" evidence="2">
    <location>
        <begin position="877"/>
        <end position="900"/>
    </location>
</feature>
<keyword evidence="2" id="KW-0472">Membrane</keyword>
<evidence type="ECO:0000313" key="3">
    <source>
        <dbReference type="EMBL" id="MBB6073242.1"/>
    </source>
</evidence>
<dbReference type="InterPro" id="IPR027463">
    <property type="entry name" value="AcrB_DN_DC_subdom"/>
</dbReference>
<proteinExistence type="predicted"/>
<dbReference type="PRINTS" id="PR00702">
    <property type="entry name" value="ACRIFLAVINRP"/>
</dbReference>
<organism evidence="3 4">
    <name type="scientific">Longimicrobium terrae</name>
    <dbReference type="NCBI Taxonomy" id="1639882"/>
    <lineage>
        <taxon>Bacteria</taxon>
        <taxon>Pseudomonadati</taxon>
        <taxon>Gemmatimonadota</taxon>
        <taxon>Longimicrobiia</taxon>
        <taxon>Longimicrobiales</taxon>
        <taxon>Longimicrobiaceae</taxon>
        <taxon>Longimicrobium</taxon>
    </lineage>
</organism>
<dbReference type="Gene3D" id="3.30.70.1430">
    <property type="entry name" value="Multidrug efflux transporter AcrB pore domain"/>
    <property type="match status" value="2"/>
</dbReference>
<dbReference type="Gene3D" id="3.30.2090.10">
    <property type="entry name" value="Multidrug efflux transporter AcrB TolC docking domain, DN and DC subdomains"/>
    <property type="match status" value="2"/>
</dbReference>
<dbReference type="GO" id="GO:0042910">
    <property type="term" value="F:xenobiotic transmembrane transporter activity"/>
    <property type="evidence" value="ECO:0007669"/>
    <property type="project" value="TreeGrafter"/>
</dbReference>
<feature type="transmembrane region" description="Helical" evidence="2">
    <location>
        <begin position="907"/>
        <end position="927"/>
    </location>
</feature>
<keyword evidence="2" id="KW-0812">Transmembrane</keyword>
<dbReference type="Gene3D" id="3.30.70.1320">
    <property type="entry name" value="Multidrug efflux transporter AcrB pore domain like"/>
    <property type="match status" value="1"/>
</dbReference>
<dbReference type="AlphaFoldDB" id="A0A841H5N1"/>
<dbReference type="GO" id="GO:0005886">
    <property type="term" value="C:plasma membrane"/>
    <property type="evidence" value="ECO:0007669"/>
    <property type="project" value="TreeGrafter"/>
</dbReference>
<dbReference type="SUPFAM" id="SSF82693">
    <property type="entry name" value="Multidrug efflux transporter AcrB pore domain, PN1, PN2, PC1 and PC2 subdomains"/>
    <property type="match status" value="3"/>
</dbReference>
<dbReference type="SUPFAM" id="SSF82714">
    <property type="entry name" value="Multidrug efflux transporter AcrB TolC docking domain, DN and DC subdomains"/>
    <property type="match status" value="2"/>
</dbReference>
<feature type="transmembrane region" description="Helical" evidence="2">
    <location>
        <begin position="430"/>
        <end position="450"/>
    </location>
</feature>
<comment type="caution">
    <text evidence="3">The sequence shown here is derived from an EMBL/GenBank/DDBJ whole genome shotgun (WGS) entry which is preliminary data.</text>
</comment>
<dbReference type="Gene3D" id="1.20.1640.10">
    <property type="entry name" value="Multidrug efflux transporter AcrB transmembrane domain"/>
    <property type="match status" value="2"/>
</dbReference>
<dbReference type="InterPro" id="IPR001036">
    <property type="entry name" value="Acrflvin-R"/>
</dbReference>
<feature type="transmembrane region" description="Helical" evidence="2">
    <location>
        <begin position="933"/>
        <end position="956"/>
    </location>
</feature>
<gene>
    <name evidence="3" type="ORF">HNQ61_004909</name>
</gene>
<feature type="compositionally biased region" description="Pro residues" evidence="1">
    <location>
        <begin position="1058"/>
        <end position="1073"/>
    </location>
</feature>
<feature type="transmembrane region" description="Helical" evidence="2">
    <location>
        <begin position="977"/>
        <end position="1001"/>
    </location>
</feature>
<dbReference type="RefSeq" id="WP_170038620.1">
    <property type="nucleotide sequence ID" value="NZ_JABDTL010000002.1"/>
</dbReference>
<dbReference type="SUPFAM" id="SSF82866">
    <property type="entry name" value="Multidrug efflux transporter AcrB transmembrane domain"/>
    <property type="match status" value="2"/>
</dbReference>
<keyword evidence="4" id="KW-1185">Reference proteome</keyword>
<feature type="transmembrane region" description="Helical" evidence="2">
    <location>
        <begin position="335"/>
        <end position="352"/>
    </location>
</feature>
<dbReference type="PANTHER" id="PTHR32063:SF0">
    <property type="entry name" value="SWARMING MOTILITY PROTEIN SWRC"/>
    <property type="match status" value="1"/>
</dbReference>
<protein>
    <submittedName>
        <fullName evidence="3">HAE1 family hydrophobic/amphiphilic exporter-1</fullName>
    </submittedName>
</protein>
<feature type="transmembrane region" description="Helical" evidence="2">
    <location>
        <begin position="531"/>
        <end position="551"/>
    </location>
</feature>
<accession>A0A841H5N1</accession>
<keyword evidence="2" id="KW-1133">Transmembrane helix</keyword>
<name>A0A841H5N1_9BACT</name>
<feature type="transmembrane region" description="Helical" evidence="2">
    <location>
        <begin position="462"/>
        <end position="480"/>
    </location>
</feature>
<dbReference type="EMBL" id="JACHIA010000022">
    <property type="protein sequence ID" value="MBB6073242.1"/>
    <property type="molecule type" value="Genomic_DNA"/>
</dbReference>
<evidence type="ECO:0000256" key="2">
    <source>
        <dbReference type="SAM" id="Phobius"/>
    </source>
</evidence>
<dbReference type="Gene3D" id="3.30.70.1440">
    <property type="entry name" value="Multidrug efflux transporter AcrB pore domain"/>
    <property type="match status" value="1"/>
</dbReference>
<feature type="transmembrane region" description="Helical" evidence="2">
    <location>
        <begin position="1013"/>
        <end position="1037"/>
    </location>
</feature>
<evidence type="ECO:0000256" key="1">
    <source>
        <dbReference type="SAM" id="MobiDB-lite"/>
    </source>
</evidence>